<keyword evidence="2" id="KW-0645">Protease</keyword>
<dbReference type="GO" id="GO:0006508">
    <property type="term" value="P:proteolysis"/>
    <property type="evidence" value="ECO:0007669"/>
    <property type="project" value="UniProtKB-KW"/>
</dbReference>
<evidence type="ECO:0000259" key="5">
    <source>
        <dbReference type="PROSITE" id="PS50600"/>
    </source>
</evidence>
<feature type="domain" description="Ubiquitin-like protease family profile" evidence="5">
    <location>
        <begin position="61"/>
        <end position="236"/>
    </location>
</feature>
<evidence type="ECO:0000256" key="4">
    <source>
        <dbReference type="SAM" id="MobiDB-lite"/>
    </source>
</evidence>
<sequence>MERDNDVEIINVDDDTQDGQNVNDAQDTKKVKTVQVPFARERKKSVYLQDPFTDPPPTTTRVGRKRKQKDLTRPKRSLANRVNGDREINLVLRTQKDLYYSFPWSEVVVDWCFWAALLCKDGNRSWLSDSVYFPVNETEVLWCSAELDICSGVITIYDSLGGSGNADEDSRPWLENWMNVVTKHLPLYLEESEVIERKNIDLSNYCITFRYAQNLPIQGPTYGDCGVWVCVFLYRLTHQLSLAVSDPVEVALAYREQLTSFFWKYKMIVPNPNPRQMVNVCHVIQKQSLWQSRILCY</sequence>
<dbReference type="SUPFAM" id="SSF54001">
    <property type="entry name" value="Cysteine proteinases"/>
    <property type="match status" value="1"/>
</dbReference>
<keyword evidence="7" id="KW-1185">Reference proteome</keyword>
<name>A0A2U1PAW9_ARTAN</name>
<organism evidence="6 7">
    <name type="scientific">Artemisia annua</name>
    <name type="common">Sweet wormwood</name>
    <dbReference type="NCBI Taxonomy" id="35608"/>
    <lineage>
        <taxon>Eukaryota</taxon>
        <taxon>Viridiplantae</taxon>
        <taxon>Streptophyta</taxon>
        <taxon>Embryophyta</taxon>
        <taxon>Tracheophyta</taxon>
        <taxon>Spermatophyta</taxon>
        <taxon>Magnoliopsida</taxon>
        <taxon>eudicotyledons</taxon>
        <taxon>Gunneridae</taxon>
        <taxon>Pentapetalae</taxon>
        <taxon>asterids</taxon>
        <taxon>campanulids</taxon>
        <taxon>Asterales</taxon>
        <taxon>Asteraceae</taxon>
        <taxon>Asteroideae</taxon>
        <taxon>Anthemideae</taxon>
        <taxon>Artemisiinae</taxon>
        <taxon>Artemisia</taxon>
    </lineage>
</organism>
<dbReference type="Gene3D" id="3.40.395.10">
    <property type="entry name" value="Adenoviral Proteinase, Chain A"/>
    <property type="match status" value="1"/>
</dbReference>
<comment type="similarity">
    <text evidence="1">Belongs to the peptidase C48 family.</text>
</comment>
<accession>A0A2U1PAW9</accession>
<dbReference type="Proteomes" id="UP000245207">
    <property type="component" value="Unassembled WGS sequence"/>
</dbReference>
<dbReference type="Pfam" id="PF02902">
    <property type="entry name" value="Peptidase_C48"/>
    <property type="match status" value="1"/>
</dbReference>
<feature type="compositionally biased region" description="Basic residues" evidence="4">
    <location>
        <begin position="62"/>
        <end position="75"/>
    </location>
</feature>
<protein>
    <recommendedName>
        <fullName evidence="5">Ubiquitin-like protease family profile domain-containing protein</fullName>
    </recommendedName>
</protein>
<reference evidence="6 7" key="1">
    <citation type="journal article" date="2018" name="Mol. Plant">
        <title>The genome of Artemisia annua provides insight into the evolution of Asteraceae family and artemisinin biosynthesis.</title>
        <authorList>
            <person name="Shen Q."/>
            <person name="Zhang L."/>
            <person name="Liao Z."/>
            <person name="Wang S."/>
            <person name="Yan T."/>
            <person name="Shi P."/>
            <person name="Liu M."/>
            <person name="Fu X."/>
            <person name="Pan Q."/>
            <person name="Wang Y."/>
            <person name="Lv Z."/>
            <person name="Lu X."/>
            <person name="Zhang F."/>
            <person name="Jiang W."/>
            <person name="Ma Y."/>
            <person name="Chen M."/>
            <person name="Hao X."/>
            <person name="Li L."/>
            <person name="Tang Y."/>
            <person name="Lv G."/>
            <person name="Zhou Y."/>
            <person name="Sun X."/>
            <person name="Brodelius P.E."/>
            <person name="Rose J.K.C."/>
            <person name="Tang K."/>
        </authorList>
    </citation>
    <scope>NUCLEOTIDE SEQUENCE [LARGE SCALE GENOMIC DNA]</scope>
    <source>
        <strain evidence="7">cv. Huhao1</strain>
        <tissue evidence="6">Leaf</tissue>
    </source>
</reference>
<dbReference type="GO" id="GO:0008234">
    <property type="term" value="F:cysteine-type peptidase activity"/>
    <property type="evidence" value="ECO:0007669"/>
    <property type="project" value="InterPro"/>
</dbReference>
<evidence type="ECO:0000313" key="7">
    <source>
        <dbReference type="Proteomes" id="UP000245207"/>
    </source>
</evidence>
<evidence type="ECO:0000256" key="3">
    <source>
        <dbReference type="ARBA" id="ARBA00022801"/>
    </source>
</evidence>
<comment type="caution">
    <text evidence="6">The sequence shown here is derived from an EMBL/GenBank/DDBJ whole genome shotgun (WGS) entry which is preliminary data.</text>
</comment>
<feature type="region of interest" description="Disordered" evidence="4">
    <location>
        <begin position="1"/>
        <end position="30"/>
    </location>
</feature>
<dbReference type="InterPro" id="IPR038765">
    <property type="entry name" value="Papain-like_cys_pep_sf"/>
</dbReference>
<keyword evidence="3" id="KW-0378">Hydrolase</keyword>
<proteinExistence type="inferred from homology"/>
<evidence type="ECO:0000313" key="6">
    <source>
        <dbReference type="EMBL" id="PWA82901.1"/>
    </source>
</evidence>
<feature type="compositionally biased region" description="Acidic residues" evidence="4">
    <location>
        <begin position="7"/>
        <end position="17"/>
    </location>
</feature>
<feature type="region of interest" description="Disordered" evidence="4">
    <location>
        <begin position="45"/>
        <end position="75"/>
    </location>
</feature>
<dbReference type="InterPro" id="IPR003653">
    <property type="entry name" value="Peptidase_C48_C"/>
</dbReference>
<dbReference type="PROSITE" id="PS50600">
    <property type="entry name" value="ULP_PROTEASE"/>
    <property type="match status" value="1"/>
</dbReference>
<dbReference type="EMBL" id="PKPP01001416">
    <property type="protein sequence ID" value="PWA82901.1"/>
    <property type="molecule type" value="Genomic_DNA"/>
</dbReference>
<evidence type="ECO:0000256" key="1">
    <source>
        <dbReference type="ARBA" id="ARBA00005234"/>
    </source>
</evidence>
<evidence type="ECO:0000256" key="2">
    <source>
        <dbReference type="ARBA" id="ARBA00022670"/>
    </source>
</evidence>
<gene>
    <name evidence="6" type="ORF">CTI12_AA175900</name>
</gene>
<dbReference type="OrthoDB" id="1304502at2759"/>
<dbReference type="AlphaFoldDB" id="A0A2U1PAW9"/>